<dbReference type="EMBL" id="ML996169">
    <property type="protein sequence ID" value="KAF2732920.1"/>
    <property type="molecule type" value="Genomic_DNA"/>
</dbReference>
<proteinExistence type="predicted"/>
<evidence type="ECO:0000313" key="4">
    <source>
        <dbReference type="Proteomes" id="UP000799444"/>
    </source>
</evidence>
<dbReference type="Pfam" id="PF00651">
    <property type="entry name" value="BTB"/>
    <property type="match status" value="1"/>
</dbReference>
<dbReference type="Gene3D" id="3.30.710.10">
    <property type="entry name" value="Potassium Channel Kv1.1, Chain A"/>
    <property type="match status" value="1"/>
</dbReference>
<feature type="compositionally biased region" description="Low complexity" evidence="1">
    <location>
        <begin position="295"/>
        <end position="313"/>
    </location>
</feature>
<reference evidence="3" key="1">
    <citation type="journal article" date="2020" name="Stud. Mycol.">
        <title>101 Dothideomycetes genomes: a test case for predicting lifestyles and emergence of pathogens.</title>
        <authorList>
            <person name="Haridas S."/>
            <person name="Albert R."/>
            <person name="Binder M."/>
            <person name="Bloem J."/>
            <person name="Labutti K."/>
            <person name="Salamov A."/>
            <person name="Andreopoulos B."/>
            <person name="Baker S."/>
            <person name="Barry K."/>
            <person name="Bills G."/>
            <person name="Bluhm B."/>
            <person name="Cannon C."/>
            <person name="Castanera R."/>
            <person name="Culley D."/>
            <person name="Daum C."/>
            <person name="Ezra D."/>
            <person name="Gonzalez J."/>
            <person name="Henrissat B."/>
            <person name="Kuo A."/>
            <person name="Liang C."/>
            <person name="Lipzen A."/>
            <person name="Lutzoni F."/>
            <person name="Magnuson J."/>
            <person name="Mondo S."/>
            <person name="Nolan M."/>
            <person name="Ohm R."/>
            <person name="Pangilinan J."/>
            <person name="Park H.-J."/>
            <person name="Ramirez L."/>
            <person name="Alfaro M."/>
            <person name="Sun H."/>
            <person name="Tritt A."/>
            <person name="Yoshinaga Y."/>
            <person name="Zwiers L.-H."/>
            <person name="Turgeon B."/>
            <person name="Goodwin S."/>
            <person name="Spatafora J."/>
            <person name="Crous P."/>
            <person name="Grigoriev I."/>
        </authorList>
    </citation>
    <scope>NUCLEOTIDE SEQUENCE</scope>
    <source>
        <strain evidence="3">CBS 125425</strain>
    </source>
</reference>
<dbReference type="OrthoDB" id="194443at2759"/>
<gene>
    <name evidence="3" type="ORF">EJ04DRAFT_513566</name>
</gene>
<protein>
    <recommendedName>
        <fullName evidence="2">BTB domain-containing protein</fullName>
    </recommendedName>
</protein>
<dbReference type="PROSITE" id="PS50097">
    <property type="entry name" value="BTB"/>
    <property type="match status" value="1"/>
</dbReference>
<evidence type="ECO:0000313" key="3">
    <source>
        <dbReference type="EMBL" id="KAF2732920.1"/>
    </source>
</evidence>
<dbReference type="PANTHER" id="PTHR47843">
    <property type="entry name" value="BTB DOMAIN-CONTAINING PROTEIN-RELATED"/>
    <property type="match status" value="1"/>
</dbReference>
<dbReference type="SUPFAM" id="SSF54695">
    <property type="entry name" value="POZ domain"/>
    <property type="match status" value="1"/>
</dbReference>
<dbReference type="PANTHER" id="PTHR47843:SF2">
    <property type="entry name" value="BTB DOMAIN-CONTAINING PROTEIN"/>
    <property type="match status" value="1"/>
</dbReference>
<comment type="caution">
    <text evidence="3">The sequence shown here is derived from an EMBL/GenBank/DDBJ whole genome shotgun (WGS) entry which is preliminary data.</text>
</comment>
<dbReference type="Proteomes" id="UP000799444">
    <property type="component" value="Unassembled WGS sequence"/>
</dbReference>
<dbReference type="InterPro" id="IPR011333">
    <property type="entry name" value="SKP1/BTB/POZ_sf"/>
</dbReference>
<accession>A0A9P4QUX9</accession>
<organism evidence="3 4">
    <name type="scientific">Polyplosphaeria fusca</name>
    <dbReference type="NCBI Taxonomy" id="682080"/>
    <lineage>
        <taxon>Eukaryota</taxon>
        <taxon>Fungi</taxon>
        <taxon>Dikarya</taxon>
        <taxon>Ascomycota</taxon>
        <taxon>Pezizomycotina</taxon>
        <taxon>Dothideomycetes</taxon>
        <taxon>Pleosporomycetidae</taxon>
        <taxon>Pleosporales</taxon>
        <taxon>Tetraplosphaeriaceae</taxon>
        <taxon>Polyplosphaeria</taxon>
    </lineage>
</organism>
<dbReference type="SMART" id="SM00225">
    <property type="entry name" value="BTB"/>
    <property type="match status" value="1"/>
</dbReference>
<name>A0A9P4QUX9_9PLEO</name>
<feature type="region of interest" description="Disordered" evidence="1">
    <location>
        <begin position="243"/>
        <end position="380"/>
    </location>
</feature>
<evidence type="ECO:0000256" key="1">
    <source>
        <dbReference type="SAM" id="MobiDB-lite"/>
    </source>
</evidence>
<dbReference type="CDD" id="cd18186">
    <property type="entry name" value="BTB_POZ_ZBTB_KLHL-like"/>
    <property type="match status" value="1"/>
</dbReference>
<feature type="domain" description="BTB" evidence="2">
    <location>
        <begin position="23"/>
        <end position="89"/>
    </location>
</feature>
<dbReference type="InterPro" id="IPR000210">
    <property type="entry name" value="BTB/POZ_dom"/>
</dbReference>
<sequence>MATGNIGHVSAPTFAELLSGPLVDIYVGESQRHWALHRNLLCHHSELLESELHHDGKKKQERLDLHDFDPSGFELLVKWMYQGRLDDVSDVADSTQKYDYAVSCHKLYLLCDRFDMPQLKNVAMDQYRKGLHEAGLVPDADEINDIYRKSPTGSPFRRLMTRIAARQIMDPDNDRDVETYRECFEDNPQFAIDLINAIKQSSGGVLFEDPTDMGNECDYHDHEAGPNCHIKGKGKIIQVFKTRARPNDPKSSKSEPSANTDPHHRPPRPTQNQALPRQAHPQNGVSVGPLRRRLTSPASSTVETSTETVTATPLSPNEQRDKFRKVSPPLVRLPDRALAEESPQVQDGPLPSSDDGSLSQLDSSRSDVSDKAASPKIIEETSPRRGIWDWAKAGTGRLGLIGRIPHPGIMTSKAATTAVNGVLEEGKTTKDVGSLDDFSVPSAVSTQPDNEERLQEAAAAKIEGLGISNSSIEEPIENPPHFAQTKRSSDDLVAASSTTGTPSPKAFRTSESVMDDNDDESESMPATPTPPARVKDTKMDAESTPSPHRIPKYKIALASHMLSPSTTPRSATS</sequence>
<evidence type="ECO:0000259" key="2">
    <source>
        <dbReference type="PROSITE" id="PS50097"/>
    </source>
</evidence>
<feature type="compositionally biased region" description="Low complexity" evidence="1">
    <location>
        <begin position="346"/>
        <end position="363"/>
    </location>
</feature>
<feature type="compositionally biased region" description="Polar residues" evidence="1">
    <location>
        <begin position="270"/>
        <end position="285"/>
    </location>
</feature>
<keyword evidence="4" id="KW-1185">Reference proteome</keyword>
<feature type="compositionally biased region" description="Acidic residues" evidence="1">
    <location>
        <begin position="513"/>
        <end position="522"/>
    </location>
</feature>
<feature type="region of interest" description="Disordered" evidence="1">
    <location>
        <begin position="470"/>
        <end position="549"/>
    </location>
</feature>
<dbReference type="AlphaFoldDB" id="A0A9P4QUX9"/>